<dbReference type="KEGG" id="cyn:Cyan7425_5110"/>
<dbReference type="HOGENOM" id="CLU_136611_0_0_3"/>
<dbReference type="AlphaFoldDB" id="B8HPE4"/>
<accession>B8HPE4</accession>
<sequence length="164" mass="18446">MARRDTAFLRKVTVSLPFGLGSAEWETDVTQRRAAWSLYVELVTRVAIQPLQNDQGLLRETLISLYSIFETTRVILKEAGPDVGASRSSLGGIAITVLNSGIRPFLTKWHPKLQAWEVQKPEGLSLKEHESNWTEKHTLYTELNNLRQDLDQYAKALAIIAGVD</sequence>
<organism evidence="1">
    <name type="scientific">Cyanothece sp. (strain PCC 7425 / ATCC 29141)</name>
    <dbReference type="NCBI Taxonomy" id="395961"/>
    <lineage>
        <taxon>Bacteria</taxon>
        <taxon>Bacillati</taxon>
        <taxon>Cyanobacteriota</taxon>
        <taxon>Cyanophyceae</taxon>
        <taxon>Gomontiellales</taxon>
        <taxon>Cyanothecaceae</taxon>
        <taxon>Cyanothece</taxon>
    </lineage>
</organism>
<name>B8HPE4_CYAP4</name>
<dbReference type="eggNOG" id="ENOG5032QB4">
    <property type="taxonomic scope" value="Bacteria"/>
</dbReference>
<dbReference type="OrthoDB" id="7915178at2"/>
<evidence type="ECO:0000313" key="1">
    <source>
        <dbReference type="EMBL" id="ACL47404.1"/>
    </source>
</evidence>
<reference evidence="1" key="1">
    <citation type="submission" date="2009-01" db="EMBL/GenBank/DDBJ databases">
        <title>Complete sequence of chromosome Cyanothece sp. PCC 7425.</title>
        <authorList>
            <consortium name="US DOE Joint Genome Institute"/>
            <person name="Lucas S."/>
            <person name="Copeland A."/>
            <person name="Lapidus A."/>
            <person name="Glavina del Rio T."/>
            <person name="Dalin E."/>
            <person name="Tice H."/>
            <person name="Bruce D."/>
            <person name="Goodwin L."/>
            <person name="Pitluck S."/>
            <person name="Sims D."/>
            <person name="Meineke L."/>
            <person name="Brettin T."/>
            <person name="Detter J.C."/>
            <person name="Han C."/>
            <person name="Larimer F."/>
            <person name="Land M."/>
            <person name="Hauser L."/>
            <person name="Kyrpides N."/>
            <person name="Ovchinnikova G."/>
            <person name="Liberton M."/>
            <person name="Stoeckel J."/>
            <person name="Banerjee A."/>
            <person name="Singh A."/>
            <person name="Page L."/>
            <person name="Sato H."/>
            <person name="Zhao L."/>
            <person name="Sherman L."/>
            <person name="Pakrasi H."/>
            <person name="Richardson P."/>
        </authorList>
    </citation>
    <scope>NUCLEOTIDE SEQUENCE</scope>
    <source>
        <strain evidence="1">PCC 7425</strain>
    </source>
</reference>
<gene>
    <name evidence="1" type="ordered locus">Cyan7425_5110</name>
</gene>
<proteinExistence type="predicted"/>
<dbReference type="EMBL" id="CP001344">
    <property type="protein sequence ID" value="ACL47404.1"/>
    <property type="molecule type" value="Genomic_DNA"/>
</dbReference>
<protein>
    <submittedName>
        <fullName evidence="1">Uncharacterized protein</fullName>
    </submittedName>
</protein>